<dbReference type="OrthoDB" id="499748at2"/>
<dbReference type="EMBL" id="CP001614">
    <property type="protein sequence ID" value="ACR14773.1"/>
    <property type="molecule type" value="Genomic_DNA"/>
</dbReference>
<keyword evidence="3" id="KW-1185">Reference proteome</keyword>
<sequence length="1384" mass="155464">MNSIQRVDFTICDRLMEDVTDDRVELLAREKLLKHTDKILADAEIWLERLEANSPKGGLDRGPSQTKRFENVPIDTFHIKEITLSIEASSWEEFEAAFIDKFRSEIKDAIGYIVALKQGRFDEAASRGSPWANGANGANGGHAVSVERLLKNIFNTSSRSAWDGKLFQELVALDNSSTVFSAFNFIDVLKRVLRKPESRRQVAELFSKNQQEWIIKKLEPVHADYVLTFVRTADQMASVANRHETLIQEETISQLVQETEKYDRDNLSGTKLTRNIVVEFTLIYLVCERGSQFNRKMYMRSVVRQLAQRNNLGTEKLSRWLYSLVSQSEADNTIKSDLLEILRVSSGLTENPDTGLYGTDTSKQQHTGSAQASLTTSKADPAVSRLDVQRALKNLRAWFVGLSDVHPDLNLAQSDALITQFGYLLAQAPDKLVAMIRQVVDAQGRERLKAVFTILPQSVLSELCGNLSRSVAGEIRYLLPAMVKLHDHLLPGKSFRFNEFFVEWFFCDTKLGRQDSASARSRLGKLYFDHLTNTRSFGGSEKFNSLSDVLVKFAEDARHNQPAYWDLASLLNRHLTDLVYSGTQGATSENQDYPLSDTDKQLFSLFVDSIQQGVWQLTDDDWARLKAEHTRYLYSMTRVLLQSMTYRKQFVHRIPVVVQLNLLSVLEPENDEFLQKIWSSSGQVSQLTLLAGSKNPGPLPKKLTSSVSGQSEKVFSLVRELTINFIVDQRGSVFNRRSFARYFLRSLCHHFNLNYVDVLHCIRLLCEQANLPQALADEWRLIAGDGLGLGDQNHSIETTSRSGLPPIAEQKMSGQHLREQYSAENKSPVGEEEYGHLAAKAVETLQQITGSGALPTVADLHKALRFIAAGHYIYFKRFSDYCRAHLHMLSMICDRIDGDSLVLLARCFIGAGGLESARTGMLMAALQSYAQRCRSQQIFYAVLIEDILAQVNLNLESTLQRAQAKAASSRSRMDSRVLPGPRTKDSEAKAAKLTAATLHSFNSGDANLSDGEKSENAWEMEHTLCEEKIKSLATSLSEAGKLVWAGEAALLNWAYSYSLDKMRVLYPVLQLLHLLIKGCENAPKNNIGSLKCNQLVSESRWRCIAYHYLARQLLHPGSVSVDLFIQQVLFQVFRIWQPNPRQFELERFGQYCSRLIHNPGFRISSVILRETQQVISSLSASDLGLPKLNVEVEERAKAEADVKSGANAHTPSIVSYCGLVLLAPYIPVLLNRLGYTKDDSIIQTHQSKACQVLFYLATGEQVLSIPGSEELSSVHTGLISALLGIPLQVKVSFAPLASSEIAMCDELLGAVIQHWSAIGSTSIAGLRETFLVRDGALLWREEKGWLLEVEERGVDVLIDRLPWNFNIIKFPFMADAIHVHWRND</sequence>
<dbReference type="RefSeq" id="WP_015820887.1">
    <property type="nucleotide sequence ID" value="NC_012997.1"/>
</dbReference>
<reference evidence="2 3" key="1">
    <citation type="journal article" date="2009" name="PLoS ONE">
        <title>The complete genome of Teredinibacter turnerae T7901: an intracellular endosymbiont of marine wood-boring bivalves (shipworms).</title>
        <authorList>
            <person name="Yang J.C."/>
            <person name="Madupu R."/>
            <person name="Durkin A.S."/>
            <person name="Ekborg N.A."/>
            <person name="Pedamallu C.S."/>
            <person name="Hostetler J.B."/>
            <person name="Radune D."/>
            <person name="Toms B.S."/>
            <person name="Henrissat B."/>
            <person name="Coutinho P.M."/>
            <person name="Schwarz S."/>
            <person name="Field L."/>
            <person name="Trindade-Silva A.E."/>
            <person name="Soares C.A.G."/>
            <person name="Elshahawi S."/>
            <person name="Hanora A."/>
            <person name="Schmidt E.W."/>
            <person name="Haygood M.G."/>
            <person name="Posfai J."/>
            <person name="Benner J."/>
            <person name="Madinger C."/>
            <person name="Nove J."/>
            <person name="Anton B."/>
            <person name="Chaudhary K."/>
            <person name="Foster J."/>
            <person name="Holman A."/>
            <person name="Kumar S."/>
            <person name="Lessard P.A."/>
            <person name="Luyten Y.A."/>
            <person name="Slatko B."/>
            <person name="Wood N."/>
            <person name="Wu B."/>
            <person name="Teplitski M."/>
            <person name="Mougous J.D."/>
            <person name="Ward N."/>
            <person name="Eisen J.A."/>
            <person name="Badger J.H."/>
            <person name="Distel D.L."/>
        </authorList>
    </citation>
    <scope>NUCLEOTIDE SEQUENCE [LARGE SCALE GENOMIC DNA]</scope>
    <source>
        <strain evidence="3">ATCC 39867 / T7901</strain>
    </source>
</reference>
<proteinExistence type="predicted"/>
<evidence type="ECO:0000256" key="1">
    <source>
        <dbReference type="SAM" id="MobiDB-lite"/>
    </source>
</evidence>
<feature type="region of interest" description="Disordered" evidence="1">
    <location>
        <begin position="966"/>
        <end position="987"/>
    </location>
</feature>
<evidence type="ECO:0000313" key="2">
    <source>
        <dbReference type="EMBL" id="ACR14773.1"/>
    </source>
</evidence>
<dbReference type="STRING" id="377629.TERTU_2231"/>
<dbReference type="KEGG" id="ttu:TERTU_2231"/>
<accession>C5BJK7</accession>
<protein>
    <submittedName>
        <fullName evidence="2">Uncharacterized protein</fullName>
    </submittedName>
</protein>
<gene>
    <name evidence="2" type="ordered locus">TERTU_2231</name>
</gene>
<name>C5BJK7_TERTT</name>
<dbReference type="Proteomes" id="UP000009080">
    <property type="component" value="Chromosome"/>
</dbReference>
<feature type="region of interest" description="Disordered" evidence="1">
    <location>
        <begin position="353"/>
        <end position="376"/>
    </location>
</feature>
<dbReference type="InterPro" id="IPR045538">
    <property type="entry name" value="CIS_TMP"/>
</dbReference>
<feature type="compositionally biased region" description="Polar residues" evidence="1">
    <location>
        <begin position="359"/>
        <end position="376"/>
    </location>
</feature>
<dbReference type="eggNOG" id="COG4942">
    <property type="taxonomic scope" value="Bacteria"/>
</dbReference>
<dbReference type="Pfam" id="PF19268">
    <property type="entry name" value="CIS_TMP"/>
    <property type="match status" value="1"/>
</dbReference>
<organism evidence="2 3">
    <name type="scientific">Teredinibacter turnerae (strain ATCC 39867 / T7901)</name>
    <dbReference type="NCBI Taxonomy" id="377629"/>
    <lineage>
        <taxon>Bacteria</taxon>
        <taxon>Pseudomonadati</taxon>
        <taxon>Pseudomonadota</taxon>
        <taxon>Gammaproteobacteria</taxon>
        <taxon>Cellvibrionales</taxon>
        <taxon>Cellvibrionaceae</taxon>
        <taxon>Teredinibacter</taxon>
    </lineage>
</organism>
<dbReference type="HOGENOM" id="CLU_255378_0_0_6"/>
<evidence type="ECO:0000313" key="3">
    <source>
        <dbReference type="Proteomes" id="UP000009080"/>
    </source>
</evidence>